<keyword evidence="2" id="KW-0117">Actin capping</keyword>
<dbReference type="GO" id="GO:0005546">
    <property type="term" value="F:phosphatidylinositol-4,5-bisphosphate binding"/>
    <property type="evidence" value="ECO:0007669"/>
    <property type="project" value="TreeGrafter"/>
</dbReference>
<feature type="region of interest" description="Disordered" evidence="4">
    <location>
        <begin position="40"/>
        <end position="262"/>
    </location>
</feature>
<dbReference type="SUPFAM" id="SSF55753">
    <property type="entry name" value="Actin depolymerizing proteins"/>
    <property type="match status" value="3"/>
</dbReference>
<dbReference type="SMART" id="SM00153">
    <property type="entry name" value="VHP"/>
    <property type="match status" value="1"/>
</dbReference>
<evidence type="ECO:0000256" key="2">
    <source>
        <dbReference type="ARBA" id="ARBA00022467"/>
    </source>
</evidence>
<feature type="compositionally biased region" description="Basic residues" evidence="4">
    <location>
        <begin position="239"/>
        <end position="253"/>
    </location>
</feature>
<sequence>MVRLEDRPHSICGEVLSPTEMRKFEDITFSLAKKVSSDDLIKTKEFSDSSNDSLPKLDTQWKTISVSKNEKNPPSSPSDKSASKKEKKVNKVTKEENKVKEGNQVKEERDLSPETDTLKKRRGSKKKRKKSIFGSDKDKEPKTPEEDVDLPQHGAVSAAIKAMFTRRPSTTDKIKMSRKQRSKTEPPASSENTVVNKSVAESRERKKSAPASAVVRKSPEVDAQPVKVEKKMKAVKERKSLKKPSKNKKKKSSLKPFSMMKTKSESNLLQRFDFVAVDIPLEAEPKPEKKDEDVKRFIDENEQDAPEEEEPPSSGQRGRRPSVFEEGLKDFYDLKSVGKKDTDSKIPEITVEDLDIISGQTTEQLTSLASDRMKIRPKRHHKTTSNPIKSLQQRNDVRTDTEVERPRIEKKPVTSEHPVIRRKKKKYKDPENLWRRHTLDLAASALAGLASTEDFTRVRLRKTAGPDEKDEFRGTKPTMLIHIKGRRHLQVRLVEPSIKSLNSGDCFALVTEKDLFSWIGKDCNPYEKAKVTEVVSKIKTKNELDCKAREIVTIEEGDMDYNAALDKFANILSGDPGSNAIRDAQSLAKDEEYEKGVVKGNMVYKIHWTEPPSLMPVETMCGHIPQVSIFDTKEVFIFDFGSELYVWNGQQSLSGQRKSAFALARQLYQEPFKPYGQKYDPIFPYGKSENSNLKVDNKMSSGRPSWTLFARLHEKAETILFREKFLDWPDPTKIIRMKGHPSMLELAPTPPPVELKPCDAKSLLKCAAPIPSQLFEGVNVGRGNGVPTVWVGDIYKEGNLVTTVGLTVWHINEYRHFELPSAHSGHFHSGEGYVIRWAYFVLADRIVKDRKSRCRSTVAGRVRCAYFFWQGNDCSVNEKGAAAIMAVELDEEKGPQVRVVQGKETPVFLNLFKGGMIIHNGSVPKSWYDPEKKHAVDENTATFSDTSETRLYVIRNEEPGEACLNQVKANSYSLRSRTTKVAAKKILERKSVECNMAGGTAFSLSEIEEGSEPDEFWKAIGGKKYYCSLANDPSKHNYQPRLFELSSATGKFTSSEVLCPARSEPKLSPFPFLQEDLYTAKQPGLFILDGYYEVYVWEGWMPEDDDDVRTGSGRQRWDRDRKLAMETALSYAKEAGKRISHRVYVVYAGMEPMTFKSLFPYWNDTPDVIKIQKADGKQPNVKHSASDLLQQFTKEFYTLTELQKIPPPQGVDPAKLEVYLSDSDFQEIFKMDKDAFSKLPGWKQVNLKKAVALF</sequence>
<dbReference type="InterPro" id="IPR007122">
    <property type="entry name" value="Villin/Gelsolin"/>
</dbReference>
<dbReference type="InterPro" id="IPR029006">
    <property type="entry name" value="ADF-H/Gelsolin-like_dom_sf"/>
</dbReference>
<dbReference type="Pfam" id="PF02209">
    <property type="entry name" value="VHP"/>
    <property type="match status" value="1"/>
</dbReference>
<dbReference type="GO" id="GO:0051015">
    <property type="term" value="F:actin filament binding"/>
    <property type="evidence" value="ECO:0007669"/>
    <property type="project" value="InterPro"/>
</dbReference>
<dbReference type="Gene3D" id="3.40.20.10">
    <property type="entry name" value="Severin"/>
    <property type="match status" value="4"/>
</dbReference>
<evidence type="ECO:0000256" key="4">
    <source>
        <dbReference type="SAM" id="MobiDB-lite"/>
    </source>
</evidence>
<dbReference type="InterPro" id="IPR036180">
    <property type="entry name" value="Gelsolin-like_dom_sf"/>
</dbReference>
<feature type="compositionally biased region" description="Basic and acidic residues" evidence="4">
    <location>
        <begin position="283"/>
        <end position="299"/>
    </location>
</feature>
<organism evidence="6 7">
    <name type="scientific">Desmophyllum pertusum</name>
    <dbReference type="NCBI Taxonomy" id="174260"/>
    <lineage>
        <taxon>Eukaryota</taxon>
        <taxon>Metazoa</taxon>
        <taxon>Cnidaria</taxon>
        <taxon>Anthozoa</taxon>
        <taxon>Hexacorallia</taxon>
        <taxon>Scleractinia</taxon>
        <taxon>Caryophylliina</taxon>
        <taxon>Caryophylliidae</taxon>
        <taxon>Desmophyllum</taxon>
    </lineage>
</organism>
<dbReference type="Gene3D" id="1.10.950.10">
    <property type="entry name" value="Villin headpiece domain"/>
    <property type="match status" value="1"/>
</dbReference>
<feature type="compositionally biased region" description="Polar residues" evidence="4">
    <location>
        <begin position="187"/>
        <end position="196"/>
    </location>
</feature>
<gene>
    <name evidence="6" type="ORF">OS493_027165</name>
</gene>
<comment type="caution">
    <text evidence="6">The sequence shown here is derived from an EMBL/GenBank/DDBJ whole genome shotgun (WGS) entry which is preliminary data.</text>
</comment>
<dbReference type="InterPro" id="IPR007123">
    <property type="entry name" value="Gelsolin-like_dom"/>
</dbReference>
<dbReference type="GO" id="GO:0051016">
    <property type="term" value="P:barbed-end actin filament capping"/>
    <property type="evidence" value="ECO:0007669"/>
    <property type="project" value="TreeGrafter"/>
</dbReference>
<accession>A0A9X0A1X5</accession>
<dbReference type="GO" id="GO:0005737">
    <property type="term" value="C:cytoplasm"/>
    <property type="evidence" value="ECO:0007669"/>
    <property type="project" value="TreeGrafter"/>
</dbReference>
<comment type="similarity">
    <text evidence="1">Belongs to the villin/gelsolin family.</text>
</comment>
<feature type="compositionally biased region" description="Basic and acidic residues" evidence="4">
    <location>
        <begin position="135"/>
        <end position="145"/>
    </location>
</feature>
<dbReference type="SUPFAM" id="SSF47050">
    <property type="entry name" value="VHP, Villin headpiece domain"/>
    <property type="match status" value="1"/>
</dbReference>
<keyword evidence="7" id="KW-1185">Reference proteome</keyword>
<evidence type="ECO:0000256" key="3">
    <source>
        <dbReference type="ARBA" id="ARBA00023203"/>
    </source>
</evidence>
<keyword evidence="3" id="KW-0009">Actin-binding</keyword>
<proteinExistence type="inferred from homology"/>
<dbReference type="SUPFAM" id="SSF82754">
    <property type="entry name" value="C-terminal, gelsolin-like domain of Sec23/24"/>
    <property type="match status" value="1"/>
</dbReference>
<name>A0A9X0A1X5_9CNID</name>
<dbReference type="PANTHER" id="PTHR11977">
    <property type="entry name" value="VILLIN"/>
    <property type="match status" value="1"/>
</dbReference>
<feature type="region of interest" description="Disordered" evidence="4">
    <location>
        <begin position="279"/>
        <end position="325"/>
    </location>
</feature>
<dbReference type="PRINTS" id="PR00597">
    <property type="entry name" value="GELSOLIN"/>
</dbReference>
<dbReference type="Proteomes" id="UP001163046">
    <property type="component" value="Unassembled WGS sequence"/>
</dbReference>
<dbReference type="AlphaFoldDB" id="A0A9X0A1X5"/>
<feature type="compositionally biased region" description="Basic and acidic residues" evidence="4">
    <location>
        <begin position="227"/>
        <end position="238"/>
    </location>
</feature>
<reference evidence="6" key="1">
    <citation type="submission" date="2023-01" db="EMBL/GenBank/DDBJ databases">
        <title>Genome assembly of the deep-sea coral Lophelia pertusa.</title>
        <authorList>
            <person name="Herrera S."/>
            <person name="Cordes E."/>
        </authorList>
    </citation>
    <scope>NUCLEOTIDE SEQUENCE</scope>
    <source>
        <strain evidence="6">USNM1676648</strain>
        <tissue evidence="6">Polyp</tissue>
    </source>
</reference>
<dbReference type="PANTHER" id="PTHR11977:SF45">
    <property type="entry name" value="SUPERVILLIN"/>
    <property type="match status" value="1"/>
</dbReference>
<dbReference type="PROSITE" id="PS51089">
    <property type="entry name" value="HP"/>
    <property type="match status" value="1"/>
</dbReference>
<evidence type="ECO:0000313" key="6">
    <source>
        <dbReference type="EMBL" id="KAJ7390129.1"/>
    </source>
</evidence>
<evidence type="ECO:0000313" key="7">
    <source>
        <dbReference type="Proteomes" id="UP001163046"/>
    </source>
</evidence>
<dbReference type="SMART" id="SM00262">
    <property type="entry name" value="GEL"/>
    <property type="match status" value="3"/>
</dbReference>
<evidence type="ECO:0000256" key="1">
    <source>
        <dbReference type="ARBA" id="ARBA00008418"/>
    </source>
</evidence>
<protein>
    <recommendedName>
        <fullName evidence="5">HP domain-containing protein</fullName>
    </recommendedName>
</protein>
<dbReference type="GO" id="GO:0051014">
    <property type="term" value="P:actin filament severing"/>
    <property type="evidence" value="ECO:0007669"/>
    <property type="project" value="TreeGrafter"/>
</dbReference>
<feature type="compositionally biased region" description="Acidic residues" evidence="4">
    <location>
        <begin position="300"/>
        <end position="311"/>
    </location>
</feature>
<feature type="compositionally biased region" description="Basic and acidic residues" evidence="4">
    <location>
        <begin position="92"/>
        <end position="118"/>
    </location>
</feature>
<evidence type="ECO:0000259" key="5">
    <source>
        <dbReference type="PROSITE" id="PS51089"/>
    </source>
</evidence>
<dbReference type="OrthoDB" id="28894at2759"/>
<dbReference type="InterPro" id="IPR036886">
    <property type="entry name" value="Villin_headpiece_dom_sf"/>
</dbReference>
<feature type="domain" description="HP" evidence="5">
    <location>
        <begin position="1191"/>
        <end position="1254"/>
    </location>
</feature>
<dbReference type="GO" id="GO:0015629">
    <property type="term" value="C:actin cytoskeleton"/>
    <property type="evidence" value="ECO:0007669"/>
    <property type="project" value="TreeGrafter"/>
</dbReference>
<feature type="compositionally biased region" description="Basic residues" evidence="4">
    <location>
        <begin position="119"/>
        <end position="131"/>
    </location>
</feature>
<dbReference type="Pfam" id="PF00626">
    <property type="entry name" value="Gelsolin"/>
    <property type="match status" value="1"/>
</dbReference>
<dbReference type="GO" id="GO:0008154">
    <property type="term" value="P:actin polymerization or depolymerization"/>
    <property type="evidence" value="ECO:0007669"/>
    <property type="project" value="TreeGrafter"/>
</dbReference>
<dbReference type="EMBL" id="MU825420">
    <property type="protein sequence ID" value="KAJ7390129.1"/>
    <property type="molecule type" value="Genomic_DNA"/>
</dbReference>
<dbReference type="InterPro" id="IPR003128">
    <property type="entry name" value="Villin_headpiece"/>
</dbReference>